<keyword evidence="1" id="KW-0472">Membrane</keyword>
<keyword evidence="1" id="KW-0812">Transmembrane</keyword>
<accession>A0A1V9DJC0</accession>
<dbReference type="RefSeq" id="WP_081139062.1">
    <property type="nucleotide sequence ID" value="NZ_MWUE01000015.1"/>
</dbReference>
<proteinExistence type="predicted"/>
<sequence length="417" mass="46187">MMKEKSGLNAASIAGLMFLAFVLLVLRRPDIVTHAQPWAEDGRVWMAGIYNNGFWSSLFLPQNGYFQTISRLTYGVALWFGLSHAALVANVIAIFIRCCFVGLLLSRRMDFIGIKYRIAIALYFILMPNVAEGFVNITNVHWYLSIYLLAVVMANDAESIKAKAHDFAVLVISGLSGPFVVFIAPCLIIKRIYQRGGIINAIKGINTFDVVMAVCCIIQLWAILTTSGATRIDAPLGYSFGLLADIVACRIIYGSFLPYNLAREMAAHGNVNIILLIALCAALFFAFVKYNWRIKCLILFPALMIGFALKSPVIAIGQPQWPLIFETESGERYFYVTNIALACLAIAATYSLSKFRNIALAAGFMVFLIFVPAHFRLPSLPESGYSQDVKAFDARSSGETVSIRILPPGWNMKLLKK</sequence>
<dbReference type="EMBL" id="MWUE01000015">
    <property type="protein sequence ID" value="OQP33943.1"/>
    <property type="molecule type" value="Genomic_DNA"/>
</dbReference>
<feature type="transmembrane region" description="Helical" evidence="1">
    <location>
        <begin position="205"/>
        <end position="224"/>
    </location>
</feature>
<organism evidence="2 3">
    <name type="scientific">Pantoea latae</name>
    <dbReference type="NCBI Taxonomy" id="1964541"/>
    <lineage>
        <taxon>Bacteria</taxon>
        <taxon>Pseudomonadati</taxon>
        <taxon>Pseudomonadota</taxon>
        <taxon>Gammaproteobacteria</taxon>
        <taxon>Enterobacterales</taxon>
        <taxon>Erwiniaceae</taxon>
        <taxon>Pantoea</taxon>
    </lineage>
</organism>
<feature type="transmembrane region" description="Helical" evidence="1">
    <location>
        <begin position="76"/>
        <end position="104"/>
    </location>
</feature>
<feature type="transmembrane region" description="Helical" evidence="1">
    <location>
        <begin position="358"/>
        <end position="375"/>
    </location>
</feature>
<dbReference type="OrthoDB" id="504286at2"/>
<dbReference type="Proteomes" id="UP000192769">
    <property type="component" value="Unassembled WGS sequence"/>
</dbReference>
<feature type="transmembrane region" description="Helical" evidence="1">
    <location>
        <begin position="7"/>
        <end position="26"/>
    </location>
</feature>
<keyword evidence="1" id="KW-1133">Transmembrane helix</keyword>
<feature type="transmembrane region" description="Helical" evidence="1">
    <location>
        <begin position="273"/>
        <end position="290"/>
    </location>
</feature>
<keyword evidence="2" id="KW-0808">Transferase</keyword>
<evidence type="ECO:0000313" key="2">
    <source>
        <dbReference type="EMBL" id="OQP33943.1"/>
    </source>
</evidence>
<keyword evidence="3" id="KW-1185">Reference proteome</keyword>
<evidence type="ECO:0000256" key="1">
    <source>
        <dbReference type="SAM" id="Phobius"/>
    </source>
</evidence>
<protein>
    <submittedName>
        <fullName evidence="2">Glucosyl transferase</fullName>
    </submittedName>
</protein>
<comment type="caution">
    <text evidence="2">The sequence shown here is derived from an EMBL/GenBank/DDBJ whole genome shotgun (WGS) entry which is preliminary data.</text>
</comment>
<feature type="transmembrane region" description="Helical" evidence="1">
    <location>
        <begin position="333"/>
        <end position="351"/>
    </location>
</feature>
<gene>
    <name evidence="2" type="ORF">B2J69_10220</name>
</gene>
<feature type="transmembrane region" description="Helical" evidence="1">
    <location>
        <begin position="297"/>
        <end position="321"/>
    </location>
</feature>
<evidence type="ECO:0000313" key="3">
    <source>
        <dbReference type="Proteomes" id="UP000192769"/>
    </source>
</evidence>
<reference evidence="2 3" key="1">
    <citation type="submission" date="2017-02" db="EMBL/GenBank/DDBJ databases">
        <title>Whole genome shotgun sequence of Pantoea agglomerans strain AS1 isolated from a cycad, Zamia floridana in Central Florida, USA.</title>
        <authorList>
            <person name="Lata P."/>
            <person name="Govindarajan S."/>
            <person name="Qi F."/>
            <person name="Li J.-L."/>
            <person name="Maurya S.K."/>
            <person name="Sahoo M.K."/>
        </authorList>
    </citation>
    <scope>NUCLEOTIDE SEQUENCE [LARGE SCALE GENOMIC DNA]</scope>
    <source>
        <strain evidence="2 3">AS1</strain>
    </source>
</reference>
<feature type="transmembrane region" description="Helical" evidence="1">
    <location>
        <begin position="116"/>
        <end position="134"/>
    </location>
</feature>
<name>A0A1V9DJC0_9GAMM</name>
<dbReference type="GO" id="GO:0016740">
    <property type="term" value="F:transferase activity"/>
    <property type="evidence" value="ECO:0007669"/>
    <property type="project" value="UniProtKB-KW"/>
</dbReference>
<dbReference type="AlphaFoldDB" id="A0A1V9DJC0"/>
<feature type="transmembrane region" description="Helical" evidence="1">
    <location>
        <begin position="169"/>
        <end position="193"/>
    </location>
</feature>